<keyword evidence="1" id="KW-0812">Transmembrane</keyword>
<proteinExistence type="predicted"/>
<keyword evidence="1" id="KW-0472">Membrane</keyword>
<name>A0A1M4WXL8_9BACT</name>
<dbReference type="Gene3D" id="3.40.960.10">
    <property type="entry name" value="VSR Endonuclease"/>
    <property type="match status" value="1"/>
</dbReference>
<dbReference type="Proteomes" id="UP000184480">
    <property type="component" value="Unassembled WGS sequence"/>
</dbReference>
<keyword evidence="1" id="KW-1133">Transmembrane helix</keyword>
<accession>A0A1M4WXL8</accession>
<reference evidence="3" key="1">
    <citation type="submission" date="2016-11" db="EMBL/GenBank/DDBJ databases">
        <authorList>
            <person name="Varghese N."/>
            <person name="Submissions S."/>
        </authorList>
    </citation>
    <scope>NUCLEOTIDE SEQUENCE [LARGE SCALE GENOMIC DNA]</scope>
    <source>
        <strain evidence="3">DSM 27370</strain>
    </source>
</reference>
<dbReference type="AlphaFoldDB" id="A0A1M4WXL8"/>
<organism evidence="2 3">
    <name type="scientific">Dysgonomonas macrotermitis</name>
    <dbReference type="NCBI Taxonomy" id="1346286"/>
    <lineage>
        <taxon>Bacteria</taxon>
        <taxon>Pseudomonadati</taxon>
        <taxon>Bacteroidota</taxon>
        <taxon>Bacteroidia</taxon>
        <taxon>Bacteroidales</taxon>
        <taxon>Dysgonomonadaceae</taxon>
        <taxon>Dysgonomonas</taxon>
    </lineage>
</organism>
<evidence type="ECO:0000313" key="3">
    <source>
        <dbReference type="Proteomes" id="UP000184480"/>
    </source>
</evidence>
<dbReference type="RefSeq" id="WP_062176097.1">
    <property type="nucleotide sequence ID" value="NZ_BBXL01000002.1"/>
</dbReference>
<dbReference type="OrthoDB" id="894178at2"/>
<dbReference type="EMBL" id="FQUC01000002">
    <property type="protein sequence ID" value="SHE85979.1"/>
    <property type="molecule type" value="Genomic_DNA"/>
</dbReference>
<keyword evidence="3" id="KW-1185">Reference proteome</keyword>
<protein>
    <recommendedName>
        <fullName evidence="4">DUF559 domain-containing protein</fullName>
    </recommendedName>
</protein>
<gene>
    <name evidence="2" type="ORF">SAMN05444362_102347</name>
</gene>
<feature type="transmembrane region" description="Helical" evidence="1">
    <location>
        <begin position="131"/>
        <end position="153"/>
    </location>
</feature>
<dbReference type="STRING" id="1346286.SAMN05444362_102347"/>
<sequence>MNRENTQKPEPTLVAKRLNKELQLLGIRSELEKYDGYKHIDIAIPNKFINIEIDGSHHNLDKEQAKRDILRTYYSMVKGYYTIRIPNSLLKEEHDIKDTARIIKKIIDEKPKTYNKNYIETVINDKRSQGIINIGIGTGIGIIIGITTSILIIL</sequence>
<evidence type="ECO:0008006" key="4">
    <source>
        <dbReference type="Google" id="ProtNLM"/>
    </source>
</evidence>
<evidence type="ECO:0000313" key="2">
    <source>
        <dbReference type="EMBL" id="SHE85979.1"/>
    </source>
</evidence>
<evidence type="ECO:0000256" key="1">
    <source>
        <dbReference type="SAM" id="Phobius"/>
    </source>
</evidence>